<evidence type="ECO:0000313" key="1">
    <source>
        <dbReference type="EMBL" id="KAF2661754.1"/>
    </source>
</evidence>
<organism evidence="1 2">
    <name type="scientific">Lophiostoma macrostomum CBS 122681</name>
    <dbReference type="NCBI Taxonomy" id="1314788"/>
    <lineage>
        <taxon>Eukaryota</taxon>
        <taxon>Fungi</taxon>
        <taxon>Dikarya</taxon>
        <taxon>Ascomycota</taxon>
        <taxon>Pezizomycotina</taxon>
        <taxon>Dothideomycetes</taxon>
        <taxon>Pleosporomycetidae</taxon>
        <taxon>Pleosporales</taxon>
        <taxon>Lophiostomataceae</taxon>
        <taxon>Lophiostoma</taxon>
    </lineage>
</organism>
<dbReference type="PANTHER" id="PTHR42085:SF1">
    <property type="entry name" value="F-BOX DOMAIN-CONTAINING PROTEIN"/>
    <property type="match status" value="1"/>
</dbReference>
<protein>
    <submittedName>
        <fullName evidence="1">Uncharacterized protein</fullName>
    </submittedName>
</protein>
<gene>
    <name evidence="1" type="ORF">K491DRAFT_673684</name>
</gene>
<proteinExistence type="predicted"/>
<name>A0A6A6TT15_9PLEO</name>
<dbReference type="InterPro" id="IPR038883">
    <property type="entry name" value="AN11006-like"/>
</dbReference>
<accession>A0A6A6TT15</accession>
<dbReference type="PANTHER" id="PTHR42085">
    <property type="entry name" value="F-BOX DOMAIN-CONTAINING PROTEIN"/>
    <property type="match status" value="1"/>
</dbReference>
<dbReference type="Proteomes" id="UP000799324">
    <property type="component" value="Unassembled WGS sequence"/>
</dbReference>
<reference evidence="1" key="1">
    <citation type="journal article" date="2020" name="Stud. Mycol.">
        <title>101 Dothideomycetes genomes: a test case for predicting lifestyles and emergence of pathogens.</title>
        <authorList>
            <person name="Haridas S."/>
            <person name="Albert R."/>
            <person name="Binder M."/>
            <person name="Bloem J."/>
            <person name="Labutti K."/>
            <person name="Salamov A."/>
            <person name="Andreopoulos B."/>
            <person name="Baker S."/>
            <person name="Barry K."/>
            <person name="Bills G."/>
            <person name="Bluhm B."/>
            <person name="Cannon C."/>
            <person name="Castanera R."/>
            <person name="Culley D."/>
            <person name="Daum C."/>
            <person name="Ezra D."/>
            <person name="Gonzalez J."/>
            <person name="Henrissat B."/>
            <person name="Kuo A."/>
            <person name="Liang C."/>
            <person name="Lipzen A."/>
            <person name="Lutzoni F."/>
            <person name="Magnuson J."/>
            <person name="Mondo S."/>
            <person name="Nolan M."/>
            <person name="Ohm R."/>
            <person name="Pangilinan J."/>
            <person name="Park H.-J."/>
            <person name="Ramirez L."/>
            <person name="Alfaro M."/>
            <person name="Sun H."/>
            <person name="Tritt A."/>
            <person name="Yoshinaga Y."/>
            <person name="Zwiers L.-H."/>
            <person name="Turgeon B."/>
            <person name="Goodwin S."/>
            <person name="Spatafora J."/>
            <person name="Crous P."/>
            <person name="Grigoriev I."/>
        </authorList>
    </citation>
    <scope>NUCLEOTIDE SEQUENCE</scope>
    <source>
        <strain evidence="1">CBS 122681</strain>
    </source>
</reference>
<keyword evidence="2" id="KW-1185">Reference proteome</keyword>
<dbReference type="OrthoDB" id="4790878at2759"/>
<evidence type="ECO:0000313" key="2">
    <source>
        <dbReference type="Proteomes" id="UP000799324"/>
    </source>
</evidence>
<dbReference type="AlphaFoldDB" id="A0A6A6TT15"/>
<dbReference type="EMBL" id="MU004292">
    <property type="protein sequence ID" value="KAF2661754.1"/>
    <property type="molecule type" value="Genomic_DNA"/>
</dbReference>
<sequence>MADTFFAQLSNNRMQASVNKGCFRFLDLPGELRNRVYEFTLSTKDGIVYNSGVMKATNSGTIKKYLVEKCQPEFNQLQYVNHQLREETQFLELGYNNLIFRGNGSMLNAAKSLLQFRKRVSLHKLEQIRSLHLNPDQVPLTWLHAASIARSLECLKEAMPGFPNAMVHYTLYTRGVNPVGYSDLGINDFIESARTIAAVLYEKHLGEFNQLRFEAKARKDREDYPIQELMEALPNLRFWPARENVDEFKSFVRWDNLTCRDTFAFAEEYHTEERLKFWAGVYEDWHEHGIPVSDEWDRREIYN</sequence>